<gene>
    <name evidence="1" type="ORF">XENOCAPTIV_019051</name>
</gene>
<sequence>MSLKLFCEQMLHVCGPDRPSEAKTASHFTFNQNIGLQAIAQEGKAVSKVVHAPPPSVRTRGSFSVLRLQRAQLDNCVARRNLERMQLRNWPININKKKVR</sequence>
<dbReference type="Proteomes" id="UP001434883">
    <property type="component" value="Unassembled WGS sequence"/>
</dbReference>
<accession>A0ABV0QSM0</accession>
<keyword evidence="2" id="KW-1185">Reference proteome</keyword>
<protein>
    <submittedName>
        <fullName evidence="1">Uncharacterized protein</fullName>
    </submittedName>
</protein>
<reference evidence="1 2" key="1">
    <citation type="submission" date="2021-06" db="EMBL/GenBank/DDBJ databases">
        <authorList>
            <person name="Palmer J.M."/>
        </authorList>
    </citation>
    <scope>NUCLEOTIDE SEQUENCE [LARGE SCALE GENOMIC DNA]</scope>
    <source>
        <strain evidence="1 2">XC_2019</strain>
        <tissue evidence="1">Muscle</tissue>
    </source>
</reference>
<dbReference type="EMBL" id="JAHRIN010020823">
    <property type="protein sequence ID" value="MEQ2198827.1"/>
    <property type="molecule type" value="Genomic_DNA"/>
</dbReference>
<comment type="caution">
    <text evidence="1">The sequence shown here is derived from an EMBL/GenBank/DDBJ whole genome shotgun (WGS) entry which is preliminary data.</text>
</comment>
<organism evidence="1 2">
    <name type="scientific">Xenoophorus captivus</name>
    <dbReference type="NCBI Taxonomy" id="1517983"/>
    <lineage>
        <taxon>Eukaryota</taxon>
        <taxon>Metazoa</taxon>
        <taxon>Chordata</taxon>
        <taxon>Craniata</taxon>
        <taxon>Vertebrata</taxon>
        <taxon>Euteleostomi</taxon>
        <taxon>Actinopterygii</taxon>
        <taxon>Neopterygii</taxon>
        <taxon>Teleostei</taxon>
        <taxon>Neoteleostei</taxon>
        <taxon>Acanthomorphata</taxon>
        <taxon>Ovalentaria</taxon>
        <taxon>Atherinomorphae</taxon>
        <taxon>Cyprinodontiformes</taxon>
        <taxon>Goodeidae</taxon>
        <taxon>Xenoophorus</taxon>
    </lineage>
</organism>
<name>A0ABV0QSM0_9TELE</name>
<proteinExistence type="predicted"/>
<evidence type="ECO:0000313" key="1">
    <source>
        <dbReference type="EMBL" id="MEQ2198827.1"/>
    </source>
</evidence>
<evidence type="ECO:0000313" key="2">
    <source>
        <dbReference type="Proteomes" id="UP001434883"/>
    </source>
</evidence>